<feature type="domain" description="PPIase FKBP-type" evidence="7">
    <location>
        <begin position="115"/>
        <end position="203"/>
    </location>
</feature>
<evidence type="ECO:0000256" key="1">
    <source>
        <dbReference type="ARBA" id="ARBA00009648"/>
    </source>
</evidence>
<comment type="catalytic activity">
    <reaction evidence="4">
        <text>[protein]-peptidylproline (omega=180) = [protein]-peptidylproline (omega=0)</text>
        <dbReference type="Rhea" id="RHEA:16237"/>
        <dbReference type="Rhea" id="RHEA-COMP:10747"/>
        <dbReference type="Rhea" id="RHEA-COMP:10748"/>
        <dbReference type="ChEBI" id="CHEBI:83833"/>
        <dbReference type="ChEBI" id="CHEBI:83834"/>
        <dbReference type="EC" id="5.2.1.8"/>
    </reaction>
</comment>
<evidence type="ECO:0000256" key="6">
    <source>
        <dbReference type="SAM" id="MobiDB-lite"/>
    </source>
</evidence>
<dbReference type="EMBL" id="GFPF01007813">
    <property type="protein sequence ID" value="MAA18959.1"/>
    <property type="molecule type" value="Transcribed_RNA"/>
</dbReference>
<dbReference type="InterPro" id="IPR001179">
    <property type="entry name" value="PPIase_FKBP_dom"/>
</dbReference>
<dbReference type="InterPro" id="IPR011990">
    <property type="entry name" value="TPR-like_helical_dom_sf"/>
</dbReference>
<dbReference type="PANTHER" id="PTHR46674:SF1">
    <property type="entry name" value="INACTIVE PEPTIDYL-PROLYL CIS-TRANS ISOMERASE FKBP6"/>
    <property type="match status" value="1"/>
</dbReference>
<dbReference type="GO" id="GO:0003755">
    <property type="term" value="F:peptidyl-prolyl cis-trans isomerase activity"/>
    <property type="evidence" value="ECO:0007669"/>
    <property type="project" value="UniProtKB-KW"/>
</dbReference>
<dbReference type="Gene3D" id="1.25.40.10">
    <property type="entry name" value="Tetratricopeptide repeat domain"/>
    <property type="match status" value="1"/>
</dbReference>
<dbReference type="GO" id="GO:0005737">
    <property type="term" value="C:cytoplasm"/>
    <property type="evidence" value="ECO:0007669"/>
    <property type="project" value="TreeGrafter"/>
</dbReference>
<keyword evidence="3 5" id="KW-0802">TPR repeat</keyword>
<dbReference type="PROSITE" id="PS50005">
    <property type="entry name" value="TPR"/>
    <property type="match status" value="1"/>
</dbReference>
<dbReference type="GO" id="GO:0034587">
    <property type="term" value="P:piRNA processing"/>
    <property type="evidence" value="ECO:0007669"/>
    <property type="project" value="TreeGrafter"/>
</dbReference>
<reference evidence="8" key="1">
    <citation type="journal article" date="2017" name="Parasit. Vectors">
        <title>Sialotranscriptomics of Rhipicephalus zambeziensis reveals intricate expression profiles of secretory proteins and suggests tight temporal transcriptional regulation during blood-feeding.</title>
        <authorList>
            <person name="de Castro M.H."/>
            <person name="de Klerk D."/>
            <person name="Pienaar R."/>
            <person name="Rees D.J.G."/>
            <person name="Mans B.J."/>
        </authorList>
    </citation>
    <scope>NUCLEOTIDE SEQUENCE</scope>
    <source>
        <tissue evidence="8">Salivary glands</tissue>
    </source>
</reference>
<evidence type="ECO:0000259" key="7">
    <source>
        <dbReference type="PROSITE" id="PS50059"/>
    </source>
</evidence>
<organism evidence="8">
    <name type="scientific">Rhipicephalus zambeziensis</name>
    <dbReference type="NCBI Taxonomy" id="60191"/>
    <lineage>
        <taxon>Eukaryota</taxon>
        <taxon>Metazoa</taxon>
        <taxon>Ecdysozoa</taxon>
        <taxon>Arthropoda</taxon>
        <taxon>Chelicerata</taxon>
        <taxon>Arachnida</taxon>
        <taxon>Acari</taxon>
        <taxon>Parasitiformes</taxon>
        <taxon>Ixodida</taxon>
        <taxon>Ixodoidea</taxon>
        <taxon>Ixodidae</taxon>
        <taxon>Rhipicephalinae</taxon>
        <taxon>Rhipicephalus</taxon>
        <taxon>Rhipicephalus</taxon>
    </lineage>
</organism>
<dbReference type="Gene3D" id="3.10.50.40">
    <property type="match status" value="1"/>
</dbReference>
<dbReference type="EC" id="5.2.1.8" evidence="4"/>
<evidence type="ECO:0000256" key="3">
    <source>
        <dbReference type="ARBA" id="ARBA00022803"/>
    </source>
</evidence>
<keyword evidence="4" id="KW-0413">Isomerase</keyword>
<dbReference type="PANTHER" id="PTHR46674">
    <property type="entry name" value="INACTIVE PEPTIDYL-PROLYL CIS-TRANS ISOMERASE FKBP6"/>
    <property type="match status" value="1"/>
</dbReference>
<dbReference type="InterPro" id="IPR042282">
    <property type="entry name" value="FKBP6/shu"/>
</dbReference>
<dbReference type="InterPro" id="IPR046357">
    <property type="entry name" value="PPIase_dom_sf"/>
</dbReference>
<dbReference type="PROSITE" id="PS50059">
    <property type="entry name" value="FKBP_PPIASE"/>
    <property type="match status" value="1"/>
</dbReference>
<feature type="compositionally biased region" description="Acidic residues" evidence="6">
    <location>
        <begin position="39"/>
        <end position="48"/>
    </location>
</feature>
<dbReference type="GO" id="GO:0007283">
    <property type="term" value="P:spermatogenesis"/>
    <property type="evidence" value="ECO:0007669"/>
    <property type="project" value="TreeGrafter"/>
</dbReference>
<dbReference type="InterPro" id="IPR019734">
    <property type="entry name" value="TPR_rpt"/>
</dbReference>
<keyword evidence="4" id="KW-0697">Rotamase</keyword>
<accession>A0A224YT90</accession>
<dbReference type="GO" id="GO:0051879">
    <property type="term" value="F:Hsp90 protein binding"/>
    <property type="evidence" value="ECO:0007669"/>
    <property type="project" value="TreeGrafter"/>
</dbReference>
<comment type="similarity">
    <text evidence="1">Belongs to the FKBP6 family.</text>
</comment>
<evidence type="ECO:0000256" key="4">
    <source>
        <dbReference type="PROSITE-ProRule" id="PRU00277"/>
    </source>
</evidence>
<dbReference type="SUPFAM" id="SSF48452">
    <property type="entry name" value="TPR-like"/>
    <property type="match status" value="1"/>
</dbReference>
<name>A0A224YT90_9ACAR</name>
<feature type="repeat" description="TPR" evidence="5">
    <location>
        <begin position="315"/>
        <end position="348"/>
    </location>
</feature>
<evidence type="ECO:0000313" key="8">
    <source>
        <dbReference type="EMBL" id="MAA18959.1"/>
    </source>
</evidence>
<protein>
    <recommendedName>
        <fullName evidence="4">peptidylprolyl isomerase</fullName>
        <ecNumber evidence="4">5.2.1.8</ecNumber>
    </recommendedName>
</protein>
<dbReference type="Pfam" id="PF13432">
    <property type="entry name" value="TPR_16"/>
    <property type="match status" value="1"/>
</dbReference>
<dbReference type="AlphaFoldDB" id="A0A224YT90"/>
<feature type="region of interest" description="Disordered" evidence="6">
    <location>
        <begin position="30"/>
        <end position="52"/>
    </location>
</feature>
<evidence type="ECO:0000256" key="5">
    <source>
        <dbReference type="PROSITE-ProRule" id="PRU00339"/>
    </source>
</evidence>
<keyword evidence="2" id="KW-0677">Repeat</keyword>
<evidence type="ECO:0000256" key="2">
    <source>
        <dbReference type="ARBA" id="ARBA00022737"/>
    </source>
</evidence>
<dbReference type="SMART" id="SM00028">
    <property type="entry name" value="TPR"/>
    <property type="match status" value="3"/>
</dbReference>
<dbReference type="SUPFAM" id="SSF54534">
    <property type="entry name" value="FKBP-like"/>
    <property type="match status" value="1"/>
</dbReference>
<proteinExistence type="inferred from homology"/>
<dbReference type="Pfam" id="PF00254">
    <property type="entry name" value="FKBP_C"/>
    <property type="match status" value="1"/>
</dbReference>
<sequence>MEKEITEEVELEYVRSVLKEPLTYEKVQHGTVFEIQPEPTDEDKEEEEKSTFEPTKLMENLRLDLLGGGEDEADPNAEIALPFERMASSMQPLTKDGGVLKKVMKPGAGPVVPPGSGVCFHYNAYLEMADEPFDSTRLRGRPFRCLLNDMIIPGLSLAVATMRKGEIARFLVAPQYAFGRMGCPPRIPGNATILYEVELQFIVSAKDELELKSFMQEGDERRMPFTELVERCVAKRRIGNTFFEQGEYQYAIRSYMSAIRALEDARTSNEEEDNERSEVLLMLYNNISLCFIKTGKAEAAITYGKRALLSHPDDARALYRVGVGLKMTGEFDSAAKYLRKALQKQPNSTHAAEQLKSIDCLKRQLFAKESDMCRRMFNTGKSSTAEEEAKRIVAMEKSGVTPKMKSSIRESLEKFKQSPSSTPITFTAGFSETHFDYIRAVSRSLGLKCEDLPEEGVKVSTE</sequence>